<feature type="region of interest" description="Disordered" evidence="1">
    <location>
        <begin position="1"/>
        <end position="37"/>
    </location>
</feature>
<evidence type="ECO:0000313" key="3">
    <source>
        <dbReference type="EnsemblFungi" id="CEF85318"/>
    </source>
</evidence>
<dbReference type="EnsemblFungi" id="CEF85318">
    <property type="protein sequence ID" value="CEF85318"/>
    <property type="gene ID" value="FGRRES_13124"/>
</dbReference>
<dbReference type="KEGG" id="fgr:FGSG_13124"/>
<accession>I1S8E6</accession>
<evidence type="ECO:0000313" key="4">
    <source>
        <dbReference type="Proteomes" id="UP000070720"/>
    </source>
</evidence>
<feature type="region of interest" description="Disordered" evidence="1">
    <location>
        <begin position="84"/>
        <end position="108"/>
    </location>
</feature>
<accession>A0A098DWQ8</accession>
<reference evidence="3 4" key="2">
    <citation type="journal article" date="2010" name="Nature">
        <title>Comparative genomics reveals mobile pathogenicity chromosomes in Fusarium.</title>
        <authorList>
            <person name="Ma L.J."/>
            <person name="van der Does H.C."/>
            <person name="Borkovich K.A."/>
            <person name="Coleman J.J."/>
            <person name="Daboussi M.J."/>
            <person name="Di Pietro A."/>
            <person name="Dufresne M."/>
            <person name="Freitag M."/>
            <person name="Grabherr M."/>
            <person name="Henrissat B."/>
            <person name="Houterman P.M."/>
            <person name="Kang S."/>
            <person name="Shim W.B."/>
            <person name="Woloshuk C."/>
            <person name="Xie X."/>
            <person name="Xu J.R."/>
            <person name="Antoniw J."/>
            <person name="Baker S.E."/>
            <person name="Bluhm B.H."/>
            <person name="Breakspear A."/>
            <person name="Brown D.W."/>
            <person name="Butchko R.A."/>
            <person name="Chapman S."/>
            <person name="Coulson R."/>
            <person name="Coutinho P.M."/>
            <person name="Danchin E.G."/>
            <person name="Diener A."/>
            <person name="Gale L.R."/>
            <person name="Gardiner D.M."/>
            <person name="Goff S."/>
            <person name="Hammond-Kosack K.E."/>
            <person name="Hilburn K."/>
            <person name="Hua-Van A."/>
            <person name="Jonkers W."/>
            <person name="Kazan K."/>
            <person name="Kodira C.D."/>
            <person name="Koehrsen M."/>
            <person name="Kumar L."/>
            <person name="Lee Y.H."/>
            <person name="Li L."/>
            <person name="Manners J.M."/>
            <person name="Miranda-Saavedra D."/>
            <person name="Mukherjee M."/>
            <person name="Park G."/>
            <person name="Park J."/>
            <person name="Park S.Y."/>
            <person name="Proctor R.H."/>
            <person name="Regev A."/>
            <person name="Ruiz-Roldan M.C."/>
            <person name="Sain D."/>
            <person name="Sakthikumar S."/>
            <person name="Sykes S."/>
            <person name="Schwartz D.C."/>
            <person name="Turgeon B.G."/>
            <person name="Wapinski I."/>
            <person name="Yoder O."/>
            <person name="Young S."/>
            <person name="Zeng Q."/>
            <person name="Zhou S."/>
            <person name="Galagan J."/>
            <person name="Cuomo C.A."/>
            <person name="Kistler H.C."/>
            <person name="Rep M."/>
        </authorList>
    </citation>
    <scope>GENOME REANNOTATION</scope>
    <source>
        <strain evidence="4">ATCC MYA-4620 / CBS 123657 / FGSC 9075 / NRRL 31084 / PH-1</strain>
        <strain evidence="3">PH-1 / ATCC MYA-4620 / FGSC 9075 / NRRL 31084</strain>
    </source>
</reference>
<protein>
    <submittedName>
        <fullName evidence="2">Chromosome 4, complete genome</fullName>
    </submittedName>
</protein>
<dbReference type="HOGENOM" id="CLU_1992854_0_0_1"/>
<evidence type="ECO:0000313" key="2">
    <source>
        <dbReference type="EMBL" id="CEF85318.1"/>
    </source>
</evidence>
<organism evidence="2 4">
    <name type="scientific">Gibberella zeae (strain ATCC MYA-4620 / CBS 123657 / FGSC 9075 / NRRL 31084 / PH-1)</name>
    <name type="common">Wheat head blight fungus</name>
    <name type="synonym">Fusarium graminearum</name>
    <dbReference type="NCBI Taxonomy" id="229533"/>
    <lineage>
        <taxon>Eukaryota</taxon>
        <taxon>Fungi</taxon>
        <taxon>Dikarya</taxon>
        <taxon>Ascomycota</taxon>
        <taxon>Pezizomycotina</taxon>
        <taxon>Sordariomycetes</taxon>
        <taxon>Hypocreomycetidae</taxon>
        <taxon>Hypocreales</taxon>
        <taxon>Nectriaceae</taxon>
        <taxon>Fusarium</taxon>
    </lineage>
</organism>
<keyword evidence="4" id="KW-1185">Reference proteome</keyword>
<proteinExistence type="predicted"/>
<dbReference type="Proteomes" id="UP000070720">
    <property type="component" value="Chromosome 4"/>
</dbReference>
<feature type="compositionally biased region" description="Polar residues" evidence="1">
    <location>
        <begin position="1"/>
        <end position="14"/>
    </location>
</feature>
<evidence type="ECO:0000256" key="1">
    <source>
        <dbReference type="SAM" id="MobiDB-lite"/>
    </source>
</evidence>
<dbReference type="VEuPathDB" id="FungiDB:FGRAMPH1_01G24565"/>
<dbReference type="RefSeq" id="XP_011327092.1">
    <property type="nucleotide sequence ID" value="XM_011328790.1"/>
</dbReference>
<dbReference type="AlphaFoldDB" id="I1S8E6"/>
<feature type="compositionally biased region" description="Basic and acidic residues" evidence="1">
    <location>
        <begin position="15"/>
        <end position="37"/>
    </location>
</feature>
<dbReference type="InParanoid" id="I1S8E6"/>
<reference evidence="2 4" key="3">
    <citation type="journal article" date="2015" name="BMC Genomics">
        <title>The completed genome sequence of the pathogenic ascomycete fungus Fusarium graminearum.</title>
        <authorList>
            <person name="King R."/>
            <person name="Urban M."/>
            <person name="Hammond-Kosack M.C."/>
            <person name="Hassani-Pak K."/>
            <person name="Hammond-Kosack K.E."/>
        </authorList>
    </citation>
    <scope>NUCLEOTIDE SEQUENCE [LARGE SCALE GENOMIC DNA]</scope>
    <source>
        <strain evidence="4">ATCC MYA-4620 / CBS 123657 / FGSC 9075 / NRRL 31084 / PH-1</strain>
        <strain evidence="2">PH-1</strain>
    </source>
</reference>
<reference evidence="3 4" key="1">
    <citation type="journal article" date="2007" name="Science">
        <title>The Fusarium graminearum genome reveals a link between localized polymorphism and pathogen specialization.</title>
        <authorList>
            <person name="Cuomo C.A."/>
            <person name="Gueldener U."/>
            <person name="Xu J.-R."/>
            <person name="Trail F."/>
            <person name="Turgeon B.G."/>
            <person name="Di Pietro A."/>
            <person name="Walton J.D."/>
            <person name="Ma L.-J."/>
            <person name="Baker S.E."/>
            <person name="Rep M."/>
            <person name="Adam G."/>
            <person name="Antoniw J."/>
            <person name="Baldwin T."/>
            <person name="Calvo S.E."/>
            <person name="Chang Y.-L."/>
            <person name="DeCaprio D."/>
            <person name="Gale L.R."/>
            <person name="Gnerre S."/>
            <person name="Goswami R.S."/>
            <person name="Hammond-Kosack K."/>
            <person name="Harris L.J."/>
            <person name="Hilburn K."/>
            <person name="Kennell J.C."/>
            <person name="Kroken S."/>
            <person name="Magnuson J.K."/>
            <person name="Mannhaupt G."/>
            <person name="Mauceli E.W."/>
            <person name="Mewes H.-W."/>
            <person name="Mitterbauer R."/>
            <person name="Muehlbauer G."/>
            <person name="Muensterkoetter M."/>
            <person name="Nelson D."/>
            <person name="O'Donnell K."/>
            <person name="Ouellet T."/>
            <person name="Qi W."/>
            <person name="Quesneville H."/>
            <person name="Roncero M.I.G."/>
            <person name="Seong K.-Y."/>
            <person name="Tetko I.V."/>
            <person name="Urban M."/>
            <person name="Waalwijk C."/>
            <person name="Ward T.J."/>
            <person name="Yao J."/>
            <person name="Birren B.W."/>
            <person name="Kistler H.C."/>
        </authorList>
    </citation>
    <scope>NUCLEOTIDE SEQUENCE [LARGE SCALE GENOMIC DNA]</scope>
    <source>
        <strain evidence="4">ATCC MYA-4620 / CBS 123657 / FGSC 9075 / NRRL 31084 / PH-1</strain>
        <strain evidence="3">PH-1 / ATCC MYA-4620 / FGSC 9075 / NRRL 31084</strain>
    </source>
</reference>
<dbReference type="EMBL" id="HG970335">
    <property type="protein sequence ID" value="CEF85318.1"/>
    <property type="molecule type" value="Genomic_DNA"/>
</dbReference>
<reference evidence="3" key="4">
    <citation type="submission" date="2017-01" db="UniProtKB">
        <authorList>
            <consortium name="EnsemblFungi"/>
        </authorList>
    </citation>
    <scope>IDENTIFICATION</scope>
    <source>
        <strain evidence="3">PH-1 / ATCC MYA-4620 / FGSC 9075 / NRRL 31084</strain>
    </source>
</reference>
<gene>
    <name evidence="2" type="ORF">FGRAMPH1_01T24565</name>
</gene>
<sequence>MSQLWLSSRHTYQYQKEKEKEKEKERDNFSQSSLDREAKARQGTAFVLLCDIPQPPSPLCSSFYDPEIPSRPWSLYVLTRSTSKPTPLPGPCLVPASGEGIGSQSTTQASIMTRPGLTFCYSSRA</sequence>
<name>I1S8E6_GIBZE</name>